<evidence type="ECO:0000313" key="14">
    <source>
        <dbReference type="Proteomes" id="UP000297567"/>
    </source>
</evidence>
<proteinExistence type="inferred from homology"/>
<evidence type="ECO:0000256" key="6">
    <source>
        <dbReference type="ARBA" id="ARBA00022741"/>
    </source>
</evidence>
<keyword evidence="5" id="KW-0479">Metal-binding</keyword>
<comment type="caution">
    <text evidence="13">The sequence shown here is derived from an EMBL/GenBank/DDBJ whole genome shotgun (WGS) entry which is preliminary data.</text>
</comment>
<evidence type="ECO:0000256" key="3">
    <source>
        <dbReference type="ARBA" id="ARBA00022694"/>
    </source>
</evidence>
<keyword evidence="8 9" id="KW-0694">RNA-binding</keyword>
<dbReference type="NCBIfam" id="NF009814">
    <property type="entry name" value="PRK13299.1"/>
    <property type="match status" value="1"/>
</dbReference>
<dbReference type="InterPro" id="IPR050264">
    <property type="entry name" value="Bact_CCA-adding_enz_type3_sf"/>
</dbReference>
<dbReference type="GO" id="GO:0004810">
    <property type="term" value="F:CCA tRNA nucleotidyltransferase activity"/>
    <property type="evidence" value="ECO:0007669"/>
    <property type="project" value="UniProtKB-EC"/>
</dbReference>
<evidence type="ECO:0000256" key="5">
    <source>
        <dbReference type="ARBA" id="ARBA00022723"/>
    </source>
</evidence>
<evidence type="ECO:0000256" key="8">
    <source>
        <dbReference type="ARBA" id="ARBA00022884"/>
    </source>
</evidence>
<keyword evidence="3" id="KW-0819">tRNA processing</keyword>
<dbReference type="PANTHER" id="PTHR46173">
    <property type="entry name" value="CCA TRNA NUCLEOTIDYLTRANSFERASE 1, MITOCHONDRIAL"/>
    <property type="match status" value="1"/>
</dbReference>
<evidence type="ECO:0000259" key="10">
    <source>
        <dbReference type="Pfam" id="PF01743"/>
    </source>
</evidence>
<accession>A0A4Z1A2V9</accession>
<feature type="domain" description="Poly A polymerase head" evidence="10">
    <location>
        <begin position="31"/>
        <end position="152"/>
    </location>
</feature>
<sequence length="428" mass="49392">MPINFHSLVPDFYRHHLETIDSTLKKAGYECYLVGGSVRDLVMNKIPKEYDFTTNAEPKQVKKLFRTVIDTGIDHGTVTIVLDKVNYEVTTYRIDKDYHDGRRPEHVEFGTTLEEDLKRRDFTMNALAFDIQTGRLVDEHFGLKDIENKMIRTIGNPIKRFSEDGLRPIRALRFASTLNFTIETETKKAIQETKSITQKVSLERFQDEILKSFLGDNPAKMIQLLVEENIFPLFVPNLSNSISINLNKINSLNQVSNDLVGMQLAFAFDSLISDLTPKNLESILRSLKFSGQNIKDSLLFLELMNKWYSIGNKNSLSFYQIKKELLAPVKRHFQQRLVIDKSFLNKLFPIFGTHTDTLIQVWEEKHPLLLSDLAVNGNDLAKNFPEFPKTNFGELLNYLLDLVLESPKENEFQRLIIHSAEFINKLSK</sequence>
<dbReference type="SUPFAM" id="SSF81891">
    <property type="entry name" value="Poly A polymerase C-terminal region-like"/>
    <property type="match status" value="1"/>
</dbReference>
<dbReference type="Gene3D" id="3.30.460.10">
    <property type="entry name" value="Beta Polymerase, domain 2"/>
    <property type="match status" value="1"/>
</dbReference>
<dbReference type="Gene3D" id="1.10.246.80">
    <property type="match status" value="1"/>
</dbReference>
<dbReference type="CDD" id="cd05398">
    <property type="entry name" value="NT_ClassII-CCAase"/>
    <property type="match status" value="1"/>
</dbReference>
<feature type="domain" description="tRNA nucleotidyltransferase/poly(A) polymerase RNA and SrmB- binding" evidence="11">
    <location>
        <begin position="179"/>
        <end position="239"/>
    </location>
</feature>
<keyword evidence="14" id="KW-1185">Reference proteome</keyword>
<dbReference type="GO" id="GO:0000049">
    <property type="term" value="F:tRNA binding"/>
    <property type="evidence" value="ECO:0007669"/>
    <property type="project" value="TreeGrafter"/>
</dbReference>
<dbReference type="Proteomes" id="UP000297567">
    <property type="component" value="Unassembled WGS sequence"/>
</dbReference>
<dbReference type="EC" id="2.7.7.72" evidence="13"/>
<dbReference type="GO" id="GO:0046872">
    <property type="term" value="F:metal ion binding"/>
    <property type="evidence" value="ECO:0007669"/>
    <property type="project" value="UniProtKB-KW"/>
</dbReference>
<comment type="similarity">
    <text evidence="9">Belongs to the tRNA nucleotidyltransferase/poly(A) polymerase family.</text>
</comment>
<comment type="cofactor">
    <cofactor evidence="1">
        <name>Mg(2+)</name>
        <dbReference type="ChEBI" id="CHEBI:18420"/>
    </cofactor>
</comment>
<evidence type="ECO:0000256" key="9">
    <source>
        <dbReference type="RuleBase" id="RU003953"/>
    </source>
</evidence>
<dbReference type="GO" id="GO:0008033">
    <property type="term" value="P:tRNA processing"/>
    <property type="evidence" value="ECO:0007669"/>
    <property type="project" value="UniProtKB-KW"/>
</dbReference>
<keyword evidence="7" id="KW-0460">Magnesium</keyword>
<dbReference type="AlphaFoldDB" id="A0A4Z1A2V9"/>
<dbReference type="InterPro" id="IPR032828">
    <property type="entry name" value="PolyA_RNA-bd"/>
</dbReference>
<dbReference type="InterPro" id="IPR043519">
    <property type="entry name" value="NT_sf"/>
</dbReference>
<gene>
    <name evidence="13" type="ORF">EHQ62_04390</name>
</gene>
<evidence type="ECO:0000259" key="11">
    <source>
        <dbReference type="Pfam" id="PF12627"/>
    </source>
</evidence>
<dbReference type="Pfam" id="PF13735">
    <property type="entry name" value="tRNA_NucTran2_2"/>
    <property type="match status" value="1"/>
</dbReference>
<dbReference type="InterPro" id="IPR032810">
    <property type="entry name" value="CCA-adding_enz_C"/>
</dbReference>
<dbReference type="Pfam" id="PF12627">
    <property type="entry name" value="PolyA_pol_RNAbd"/>
    <property type="match status" value="1"/>
</dbReference>
<name>A0A4Z1A2V9_9LEPT</name>
<dbReference type="InterPro" id="IPR002646">
    <property type="entry name" value="PolA_pol_head_dom"/>
</dbReference>
<dbReference type="RefSeq" id="WP_135641015.1">
    <property type="nucleotide sequence ID" value="NZ_RQGH01000010.1"/>
</dbReference>
<evidence type="ECO:0000256" key="7">
    <source>
        <dbReference type="ARBA" id="ARBA00022842"/>
    </source>
</evidence>
<evidence type="ECO:0000256" key="1">
    <source>
        <dbReference type="ARBA" id="ARBA00001946"/>
    </source>
</evidence>
<protein>
    <submittedName>
        <fullName evidence="13">CCA tRNA nucleotidyltransferase</fullName>
        <ecNumber evidence="13">2.7.7.72</ecNumber>
    </submittedName>
</protein>
<keyword evidence="4 13" id="KW-0548">Nucleotidyltransferase</keyword>
<evidence type="ECO:0000259" key="12">
    <source>
        <dbReference type="Pfam" id="PF13735"/>
    </source>
</evidence>
<organism evidence="13 14">
    <name type="scientific">Leptospira jelokensis</name>
    <dbReference type="NCBI Taxonomy" id="2484931"/>
    <lineage>
        <taxon>Bacteria</taxon>
        <taxon>Pseudomonadati</taxon>
        <taxon>Spirochaetota</taxon>
        <taxon>Spirochaetia</taxon>
        <taxon>Leptospirales</taxon>
        <taxon>Leptospiraceae</taxon>
        <taxon>Leptospira</taxon>
    </lineage>
</organism>
<dbReference type="GO" id="GO:0000166">
    <property type="term" value="F:nucleotide binding"/>
    <property type="evidence" value="ECO:0007669"/>
    <property type="project" value="UniProtKB-KW"/>
</dbReference>
<dbReference type="Pfam" id="PF01743">
    <property type="entry name" value="PolyA_pol"/>
    <property type="match status" value="1"/>
</dbReference>
<dbReference type="Gene3D" id="1.10.3090.10">
    <property type="entry name" value="cca-adding enzyme, domain 2"/>
    <property type="match status" value="1"/>
</dbReference>
<evidence type="ECO:0000256" key="2">
    <source>
        <dbReference type="ARBA" id="ARBA00022679"/>
    </source>
</evidence>
<dbReference type="SUPFAM" id="SSF81301">
    <property type="entry name" value="Nucleotidyltransferase"/>
    <property type="match status" value="1"/>
</dbReference>
<feature type="domain" description="CCA-adding enzyme C-terminal" evidence="12">
    <location>
        <begin position="271"/>
        <end position="413"/>
    </location>
</feature>
<dbReference type="PANTHER" id="PTHR46173:SF1">
    <property type="entry name" value="CCA TRNA NUCLEOTIDYLTRANSFERASE 1, MITOCHONDRIAL"/>
    <property type="match status" value="1"/>
</dbReference>
<reference evidence="13" key="1">
    <citation type="journal article" date="2019" name="PLoS Negl. Trop. Dis.">
        <title>Revisiting the worldwide diversity of Leptospira species in the environment.</title>
        <authorList>
            <person name="Vincent A.T."/>
            <person name="Schiettekatte O."/>
            <person name="Bourhy P."/>
            <person name="Veyrier F.J."/>
            <person name="Picardeau M."/>
        </authorList>
    </citation>
    <scope>NUCLEOTIDE SEQUENCE [LARGE SCALE GENOMIC DNA]</scope>
    <source>
        <strain evidence="13">201702451</strain>
    </source>
</reference>
<evidence type="ECO:0000313" key="13">
    <source>
        <dbReference type="EMBL" id="TGL72868.1"/>
    </source>
</evidence>
<evidence type="ECO:0000256" key="4">
    <source>
        <dbReference type="ARBA" id="ARBA00022695"/>
    </source>
</evidence>
<dbReference type="EMBL" id="RQGH01000010">
    <property type="protein sequence ID" value="TGL72868.1"/>
    <property type="molecule type" value="Genomic_DNA"/>
</dbReference>
<keyword evidence="2 9" id="KW-0808">Transferase</keyword>
<keyword evidence="6" id="KW-0547">Nucleotide-binding</keyword>